<dbReference type="Proteomes" id="UP000000305">
    <property type="component" value="Unassembled WGS sequence"/>
</dbReference>
<evidence type="ECO:0000313" key="4">
    <source>
        <dbReference type="Proteomes" id="UP000000305"/>
    </source>
</evidence>
<sequence>MEPELELEPVERPVPLLADIECRRSNAEFLADGARAAAGNWSSGIGSRAGGGVKVKGLEETPPSTFPKPHRMKDMSVVVSGIFRNPQECSDEMKEFCFSKSLQLSTSNKNRQQLFVEKICSFKLEIMDITINFPSVEIDGVANCFHFAETKYLEAKFICRQPGCSVEFKRSSSQYDHERNVHRTISYSSVKCVMYAENQKTINNHNVRCHGALASISNQRVFEHVAPLEENEQNGDAADSLIQHVSVSMYKANDDSRASSSFTTNKETNVWDDWEPDAIDYSILETSASPVQATLPNRTFDNAVEETSIGRKAIGIDPPIPIVDNHPALINMIPNPQAVSFNSASALPSSSTSNSSNGNHSSTETQSGFTASRQIEIVTKPKTPISVLRLFSVSKDVTFSMLADFVSQCGPLIHIQTEVSERTKTKTTFVELAVKPSVAQEFV</sequence>
<evidence type="ECO:0000259" key="2">
    <source>
        <dbReference type="PROSITE" id="PS00028"/>
    </source>
</evidence>
<organism evidence="3 4">
    <name type="scientific">Daphnia pulex</name>
    <name type="common">Water flea</name>
    <dbReference type="NCBI Taxonomy" id="6669"/>
    <lineage>
        <taxon>Eukaryota</taxon>
        <taxon>Metazoa</taxon>
        <taxon>Ecdysozoa</taxon>
        <taxon>Arthropoda</taxon>
        <taxon>Crustacea</taxon>
        <taxon>Branchiopoda</taxon>
        <taxon>Diplostraca</taxon>
        <taxon>Cladocera</taxon>
        <taxon>Anomopoda</taxon>
        <taxon>Daphniidae</taxon>
        <taxon>Daphnia</taxon>
    </lineage>
</organism>
<feature type="domain" description="C2H2-type" evidence="2">
    <location>
        <begin position="159"/>
        <end position="182"/>
    </location>
</feature>
<feature type="region of interest" description="Disordered" evidence="1">
    <location>
        <begin position="343"/>
        <end position="369"/>
    </location>
</feature>
<evidence type="ECO:0000313" key="3">
    <source>
        <dbReference type="EMBL" id="EFX81263.1"/>
    </source>
</evidence>
<dbReference type="KEGG" id="dpx:DAPPUDRAFT_102659"/>
<dbReference type="PhylomeDB" id="E9GH29"/>
<gene>
    <name evidence="3" type="ORF">DAPPUDRAFT_102659</name>
</gene>
<reference evidence="3 4" key="1">
    <citation type="journal article" date="2011" name="Science">
        <title>The ecoresponsive genome of Daphnia pulex.</title>
        <authorList>
            <person name="Colbourne J.K."/>
            <person name="Pfrender M.E."/>
            <person name="Gilbert D."/>
            <person name="Thomas W.K."/>
            <person name="Tucker A."/>
            <person name="Oakley T.H."/>
            <person name="Tokishita S."/>
            <person name="Aerts A."/>
            <person name="Arnold G.J."/>
            <person name="Basu M.K."/>
            <person name="Bauer D.J."/>
            <person name="Caceres C.E."/>
            <person name="Carmel L."/>
            <person name="Casola C."/>
            <person name="Choi J.H."/>
            <person name="Detter J.C."/>
            <person name="Dong Q."/>
            <person name="Dusheyko S."/>
            <person name="Eads B.D."/>
            <person name="Frohlich T."/>
            <person name="Geiler-Samerotte K.A."/>
            <person name="Gerlach D."/>
            <person name="Hatcher P."/>
            <person name="Jogdeo S."/>
            <person name="Krijgsveld J."/>
            <person name="Kriventseva E.V."/>
            <person name="Kultz D."/>
            <person name="Laforsch C."/>
            <person name="Lindquist E."/>
            <person name="Lopez J."/>
            <person name="Manak J.R."/>
            <person name="Muller J."/>
            <person name="Pangilinan J."/>
            <person name="Patwardhan R.P."/>
            <person name="Pitluck S."/>
            <person name="Pritham E.J."/>
            <person name="Rechtsteiner A."/>
            <person name="Rho M."/>
            <person name="Rogozin I.B."/>
            <person name="Sakarya O."/>
            <person name="Salamov A."/>
            <person name="Schaack S."/>
            <person name="Shapiro H."/>
            <person name="Shiga Y."/>
            <person name="Skalitzky C."/>
            <person name="Smith Z."/>
            <person name="Souvorov A."/>
            <person name="Sung W."/>
            <person name="Tang Z."/>
            <person name="Tsuchiya D."/>
            <person name="Tu H."/>
            <person name="Vos H."/>
            <person name="Wang M."/>
            <person name="Wolf Y.I."/>
            <person name="Yamagata H."/>
            <person name="Yamada T."/>
            <person name="Ye Y."/>
            <person name="Shaw J.R."/>
            <person name="Andrews J."/>
            <person name="Crease T.J."/>
            <person name="Tang H."/>
            <person name="Lucas S.M."/>
            <person name="Robertson H.M."/>
            <person name="Bork P."/>
            <person name="Koonin E.V."/>
            <person name="Zdobnov E.M."/>
            <person name="Grigoriev I.V."/>
            <person name="Lynch M."/>
            <person name="Boore J.L."/>
        </authorList>
    </citation>
    <scope>NUCLEOTIDE SEQUENCE [LARGE SCALE GENOMIC DNA]</scope>
</reference>
<dbReference type="AlphaFoldDB" id="E9GH29"/>
<proteinExistence type="predicted"/>
<protein>
    <recommendedName>
        <fullName evidence="2">C2H2-type domain-containing protein</fullName>
    </recommendedName>
</protein>
<name>E9GH29_DAPPU</name>
<accession>E9GH29</accession>
<dbReference type="InParanoid" id="E9GH29"/>
<evidence type="ECO:0000256" key="1">
    <source>
        <dbReference type="SAM" id="MobiDB-lite"/>
    </source>
</evidence>
<dbReference type="PROSITE" id="PS00028">
    <property type="entry name" value="ZINC_FINGER_C2H2_1"/>
    <property type="match status" value="1"/>
</dbReference>
<dbReference type="HOGENOM" id="CLU_555832_0_0_1"/>
<dbReference type="EMBL" id="GL732544">
    <property type="protein sequence ID" value="EFX81263.1"/>
    <property type="molecule type" value="Genomic_DNA"/>
</dbReference>
<keyword evidence="4" id="KW-1185">Reference proteome</keyword>
<dbReference type="InterPro" id="IPR013087">
    <property type="entry name" value="Znf_C2H2_type"/>
</dbReference>
<feature type="compositionally biased region" description="Low complexity" evidence="1">
    <location>
        <begin position="343"/>
        <end position="362"/>
    </location>
</feature>